<feature type="transmembrane region" description="Helical" evidence="8">
    <location>
        <begin position="320"/>
        <end position="342"/>
    </location>
</feature>
<keyword evidence="4" id="KW-1003">Cell membrane</keyword>
<organism evidence="10 11">
    <name type="scientific">Paraburkholderia aromaticivorans</name>
    <dbReference type="NCBI Taxonomy" id="2026199"/>
    <lineage>
        <taxon>Bacteria</taxon>
        <taxon>Pseudomonadati</taxon>
        <taxon>Pseudomonadota</taxon>
        <taxon>Betaproteobacteria</taxon>
        <taxon>Burkholderiales</taxon>
        <taxon>Burkholderiaceae</taxon>
        <taxon>Paraburkholderia</taxon>
    </lineage>
</organism>
<comment type="subcellular location">
    <subcellularLocation>
        <location evidence="1">Cell membrane</location>
        <topology evidence="1">Multi-pass membrane protein</topology>
    </subcellularLocation>
</comment>
<evidence type="ECO:0000256" key="3">
    <source>
        <dbReference type="ARBA" id="ARBA00022448"/>
    </source>
</evidence>
<evidence type="ECO:0000256" key="4">
    <source>
        <dbReference type="ARBA" id="ARBA00022475"/>
    </source>
</evidence>
<evidence type="ECO:0000313" key="11">
    <source>
        <dbReference type="Proteomes" id="UP000215158"/>
    </source>
</evidence>
<dbReference type="GO" id="GO:0005886">
    <property type="term" value="C:plasma membrane"/>
    <property type="evidence" value="ECO:0007669"/>
    <property type="project" value="UniProtKB-SubCell"/>
</dbReference>
<dbReference type="InterPro" id="IPR047817">
    <property type="entry name" value="ABC2_TM_bact-type"/>
</dbReference>
<accession>A0A248VJ87</accession>
<feature type="transmembrane region" description="Helical" evidence="8">
    <location>
        <begin position="260"/>
        <end position="284"/>
    </location>
</feature>
<evidence type="ECO:0000256" key="8">
    <source>
        <dbReference type="SAM" id="Phobius"/>
    </source>
</evidence>
<evidence type="ECO:0000256" key="5">
    <source>
        <dbReference type="ARBA" id="ARBA00022692"/>
    </source>
</evidence>
<dbReference type="PANTHER" id="PTHR30294">
    <property type="entry name" value="MEMBRANE COMPONENT OF ABC TRANSPORTER YHHJ-RELATED"/>
    <property type="match status" value="1"/>
</dbReference>
<reference evidence="10 11" key="1">
    <citation type="submission" date="2017-08" db="EMBL/GenBank/DDBJ databases">
        <title>Identification and genetic characteristics of simultaneous BTEX- and naphthalene-degrading Paraburkholderia sp. BN5 isolated from petroleum-contaminated soil.</title>
        <authorList>
            <person name="Lee Y."/>
            <person name="Jeon C.O."/>
        </authorList>
    </citation>
    <scope>NUCLEOTIDE SEQUENCE [LARGE SCALE GENOMIC DNA]</scope>
    <source>
        <strain evidence="10 11">BN5</strain>
    </source>
</reference>
<evidence type="ECO:0000256" key="6">
    <source>
        <dbReference type="ARBA" id="ARBA00022989"/>
    </source>
</evidence>
<dbReference type="AlphaFoldDB" id="A0A248VJ87"/>
<dbReference type="PANTHER" id="PTHR30294:SF29">
    <property type="entry name" value="MULTIDRUG ABC TRANSPORTER PERMEASE YBHS-RELATED"/>
    <property type="match status" value="1"/>
</dbReference>
<feature type="domain" description="ABC transmembrane type-2" evidence="9">
    <location>
        <begin position="134"/>
        <end position="376"/>
    </location>
</feature>
<dbReference type="Gene3D" id="3.40.1710.10">
    <property type="entry name" value="abc type-2 transporter like domain"/>
    <property type="match status" value="1"/>
</dbReference>
<keyword evidence="3" id="KW-0813">Transport</keyword>
<protein>
    <submittedName>
        <fullName evidence="10">ABC transporter permease</fullName>
    </submittedName>
</protein>
<dbReference type="GO" id="GO:0140359">
    <property type="term" value="F:ABC-type transporter activity"/>
    <property type="evidence" value="ECO:0007669"/>
    <property type="project" value="InterPro"/>
</dbReference>
<feature type="transmembrane region" description="Helical" evidence="8">
    <location>
        <begin position="183"/>
        <end position="205"/>
    </location>
</feature>
<dbReference type="PROSITE" id="PS51012">
    <property type="entry name" value="ABC_TM2"/>
    <property type="match status" value="1"/>
</dbReference>
<evidence type="ECO:0000256" key="7">
    <source>
        <dbReference type="ARBA" id="ARBA00023136"/>
    </source>
</evidence>
<dbReference type="InterPro" id="IPR051449">
    <property type="entry name" value="ABC-2_transporter_component"/>
</dbReference>
<proteinExistence type="inferred from homology"/>
<dbReference type="KEGG" id="parb:CJU94_13590"/>
<keyword evidence="5 8" id="KW-0812">Transmembrane</keyword>
<name>A0A248VJ87_9BURK</name>
<sequence>MSLRRLLAMAFKETLQIWRDPRSLAIALLMPLLQMVLLGYGVSLDIRRVPLCINDEEHSQLSRELVQDFVSSRWFVAVRNVDNERELRDAMDRGTCAGVVTIPVDFSRVFTTTGNASVQTVFDATDANTTNIAIGYAQNVIARVTAEFQLRWQQTHGIRAHTVGTVDLEPRVWFNETLDSRNFIIPGVVAVILALVGAQLTSLTISREWERGTMEQLISTPVTALEVMLGKLLPYFVIGLVNAAFCLLSTVYWFHVPLRGSVGTLIATTALFTLVVLGIGYLVSVHIRSQLGASQVALLLTMLPTSMLSGYTFAIDQMPAPIQLATLLVYARYYITILRAVFLKGSNLADLAMPILALAVYALAIIWLAARAFRKHLD</sequence>
<dbReference type="Pfam" id="PF12698">
    <property type="entry name" value="ABC2_membrane_3"/>
    <property type="match status" value="1"/>
</dbReference>
<dbReference type="InterPro" id="IPR013525">
    <property type="entry name" value="ABC2_TM"/>
</dbReference>
<evidence type="ECO:0000259" key="9">
    <source>
        <dbReference type="PROSITE" id="PS51012"/>
    </source>
</evidence>
<comment type="similarity">
    <text evidence="2">Belongs to the ABC-2 integral membrane protein family.</text>
</comment>
<feature type="transmembrane region" description="Helical" evidence="8">
    <location>
        <begin position="351"/>
        <end position="370"/>
    </location>
</feature>
<dbReference type="OrthoDB" id="9808686at2"/>
<keyword evidence="6 8" id="KW-1133">Transmembrane helix</keyword>
<keyword evidence="7 8" id="KW-0472">Membrane</keyword>
<dbReference type="EMBL" id="CP022989">
    <property type="protein sequence ID" value="ASV99093.1"/>
    <property type="molecule type" value="Genomic_DNA"/>
</dbReference>
<dbReference type="Proteomes" id="UP000215158">
    <property type="component" value="Chromosome 1"/>
</dbReference>
<feature type="transmembrane region" description="Helical" evidence="8">
    <location>
        <begin position="296"/>
        <end position="314"/>
    </location>
</feature>
<feature type="transmembrane region" description="Helical" evidence="8">
    <location>
        <begin position="232"/>
        <end position="254"/>
    </location>
</feature>
<evidence type="ECO:0000256" key="1">
    <source>
        <dbReference type="ARBA" id="ARBA00004651"/>
    </source>
</evidence>
<keyword evidence="11" id="KW-1185">Reference proteome</keyword>
<dbReference type="RefSeq" id="WP_095419116.1">
    <property type="nucleotide sequence ID" value="NZ_CP022989.1"/>
</dbReference>
<gene>
    <name evidence="10" type="ORF">CJU94_13590</name>
</gene>
<evidence type="ECO:0000256" key="2">
    <source>
        <dbReference type="ARBA" id="ARBA00007783"/>
    </source>
</evidence>
<evidence type="ECO:0000313" key="10">
    <source>
        <dbReference type="EMBL" id="ASV99093.1"/>
    </source>
</evidence>